<dbReference type="InterPro" id="IPR050565">
    <property type="entry name" value="LYPA1-2/EST-like"/>
</dbReference>
<evidence type="ECO:0000259" key="4">
    <source>
        <dbReference type="Pfam" id="PF02230"/>
    </source>
</evidence>
<dbReference type="GO" id="GO:0052689">
    <property type="term" value="F:carboxylic ester hydrolase activity"/>
    <property type="evidence" value="ECO:0007669"/>
    <property type="project" value="TreeGrafter"/>
</dbReference>
<dbReference type="SUPFAM" id="SSF53474">
    <property type="entry name" value="alpha/beta-Hydrolases"/>
    <property type="match status" value="1"/>
</dbReference>
<dbReference type="PANTHER" id="PTHR10655">
    <property type="entry name" value="LYSOPHOSPHOLIPASE-RELATED"/>
    <property type="match status" value="1"/>
</dbReference>
<comment type="caution">
    <text evidence="5">The sequence shown here is derived from an EMBL/GenBank/DDBJ whole genome shotgun (WGS) entry which is preliminary data.</text>
</comment>
<comment type="similarity">
    <text evidence="1">Belongs to the AB hydrolase superfamily. AB hydrolase 2 family.</text>
</comment>
<protein>
    <recommendedName>
        <fullName evidence="2">palmitoyl-protein hydrolase</fullName>
        <ecNumber evidence="2">3.1.2.22</ecNumber>
    </recommendedName>
</protein>
<dbReference type="EMBL" id="CAJFCJ010000006">
    <property type="protein sequence ID" value="CAD5115794.1"/>
    <property type="molecule type" value="Genomic_DNA"/>
</dbReference>
<dbReference type="EC" id="3.1.2.22" evidence="2"/>
<dbReference type="PANTHER" id="PTHR10655:SF17">
    <property type="entry name" value="LYSOPHOSPHOLIPASE-LIKE PROTEIN 1"/>
    <property type="match status" value="1"/>
</dbReference>
<evidence type="ECO:0000313" key="6">
    <source>
        <dbReference type="Proteomes" id="UP000549394"/>
    </source>
</evidence>
<dbReference type="InterPro" id="IPR003140">
    <property type="entry name" value="PLipase/COase/thioEstase"/>
</dbReference>
<keyword evidence="3" id="KW-0378">Hydrolase</keyword>
<keyword evidence="6" id="KW-1185">Reference proteome</keyword>
<dbReference type="AlphaFoldDB" id="A0A7I8VKI0"/>
<evidence type="ECO:0000256" key="3">
    <source>
        <dbReference type="ARBA" id="ARBA00022801"/>
    </source>
</evidence>
<accession>A0A7I8VKI0</accession>
<dbReference type="InterPro" id="IPR029058">
    <property type="entry name" value="AB_hydrolase_fold"/>
</dbReference>
<evidence type="ECO:0000313" key="5">
    <source>
        <dbReference type="EMBL" id="CAD5115794.1"/>
    </source>
</evidence>
<dbReference type="GO" id="GO:0008474">
    <property type="term" value="F:palmitoyl-(protein) hydrolase activity"/>
    <property type="evidence" value="ECO:0007669"/>
    <property type="project" value="UniProtKB-EC"/>
</dbReference>
<organism evidence="5 6">
    <name type="scientific">Dimorphilus gyrociliatus</name>
    <dbReference type="NCBI Taxonomy" id="2664684"/>
    <lineage>
        <taxon>Eukaryota</taxon>
        <taxon>Metazoa</taxon>
        <taxon>Spiralia</taxon>
        <taxon>Lophotrochozoa</taxon>
        <taxon>Annelida</taxon>
        <taxon>Polychaeta</taxon>
        <taxon>Polychaeta incertae sedis</taxon>
        <taxon>Dinophilidae</taxon>
        <taxon>Dimorphilus</taxon>
    </lineage>
</organism>
<reference evidence="5 6" key="1">
    <citation type="submission" date="2020-08" db="EMBL/GenBank/DDBJ databases">
        <authorList>
            <person name="Hejnol A."/>
        </authorList>
    </citation>
    <scope>NUCLEOTIDE SEQUENCE [LARGE SCALE GENOMIC DNA]</scope>
</reference>
<dbReference type="GO" id="GO:0005737">
    <property type="term" value="C:cytoplasm"/>
    <property type="evidence" value="ECO:0007669"/>
    <property type="project" value="TreeGrafter"/>
</dbReference>
<dbReference type="Gene3D" id="3.40.50.1820">
    <property type="entry name" value="alpha/beta hydrolase"/>
    <property type="match status" value="1"/>
</dbReference>
<name>A0A7I8VKI0_9ANNE</name>
<dbReference type="OrthoDB" id="2418081at2759"/>
<gene>
    <name evidence="5" type="ORF">DGYR_LOCUS4493</name>
</gene>
<feature type="domain" description="Phospholipase/carboxylesterase/thioesterase" evidence="4">
    <location>
        <begin position="12"/>
        <end position="210"/>
    </location>
</feature>
<proteinExistence type="inferred from homology"/>
<dbReference type="Proteomes" id="UP000549394">
    <property type="component" value="Unassembled WGS sequence"/>
</dbReference>
<dbReference type="Pfam" id="PF02230">
    <property type="entry name" value="Abhydrolase_2"/>
    <property type="match status" value="1"/>
</dbReference>
<evidence type="ECO:0000256" key="2">
    <source>
        <dbReference type="ARBA" id="ARBA00012423"/>
    </source>
</evidence>
<evidence type="ECO:0000256" key="1">
    <source>
        <dbReference type="ARBA" id="ARBA00006499"/>
    </source>
</evidence>
<sequence>MNGLKILAPILVTEATRKQTASLIFLHGSGDSGQGAKDWIRKVFGSKFVFPNIKILYPSAPCQPYSPVQGKPWNVWFDRDKISLYADENVPSLDTACKHLDDIVNNEIENGIPTDRILIGGFSMGGALSLYYTLKHRREFKASLDGADESSLPAVYQAHGTKDFVVPFEWGELTNQKLTSKNVQSQFHRHNCFHEITNTEMKNLHEWIQNIYPS</sequence>